<gene>
    <name evidence="1" type="ORF">GCM10007898_08130</name>
</gene>
<comment type="caution">
    <text evidence="1">The sequence shown here is derived from an EMBL/GenBank/DDBJ whole genome shotgun (WGS) entry which is preliminary data.</text>
</comment>
<dbReference type="RefSeq" id="WP_284330673.1">
    <property type="nucleotide sequence ID" value="NZ_BSOA01000003.1"/>
</dbReference>
<sequence length="214" mass="24249">MNQSVVVQFEHVQSRLAELELTEDVLREALTLAHSFAARCTPNHPRIYPGLVMWAETIKALRDLLRPQGWHSQDEGTYDRVIRSDGAMGIAVASGNEAVGIPEMEPTNKSPKGRNTIAAVETNRQLELFPIPVVESKEPDDKDGETWILLHFYDARKGERRAELSRPRDIDDDGRISAWYERIILTPLSIDGDFAEIVPPDQPDVDFDIERKHL</sequence>
<dbReference type="Proteomes" id="UP001156627">
    <property type="component" value="Unassembled WGS sequence"/>
</dbReference>
<proteinExistence type="predicted"/>
<evidence type="ECO:0000313" key="2">
    <source>
        <dbReference type="Proteomes" id="UP001156627"/>
    </source>
</evidence>
<dbReference type="EMBL" id="BSOA01000003">
    <property type="protein sequence ID" value="GLQ87247.1"/>
    <property type="molecule type" value="Genomic_DNA"/>
</dbReference>
<evidence type="ECO:0000313" key="1">
    <source>
        <dbReference type="EMBL" id="GLQ87247.1"/>
    </source>
</evidence>
<organism evidence="1 2">
    <name type="scientific">Dyella flagellata</name>
    <dbReference type="NCBI Taxonomy" id="1867833"/>
    <lineage>
        <taxon>Bacteria</taxon>
        <taxon>Pseudomonadati</taxon>
        <taxon>Pseudomonadota</taxon>
        <taxon>Gammaproteobacteria</taxon>
        <taxon>Lysobacterales</taxon>
        <taxon>Rhodanobacteraceae</taxon>
        <taxon>Dyella</taxon>
    </lineage>
</organism>
<keyword evidence="2" id="KW-1185">Reference proteome</keyword>
<accession>A0ABQ5X6L1</accession>
<name>A0ABQ5X6L1_9GAMM</name>
<reference evidence="2" key="1">
    <citation type="journal article" date="2019" name="Int. J. Syst. Evol. Microbiol.">
        <title>The Global Catalogue of Microorganisms (GCM) 10K type strain sequencing project: providing services to taxonomists for standard genome sequencing and annotation.</title>
        <authorList>
            <consortium name="The Broad Institute Genomics Platform"/>
            <consortium name="The Broad Institute Genome Sequencing Center for Infectious Disease"/>
            <person name="Wu L."/>
            <person name="Ma J."/>
        </authorList>
    </citation>
    <scope>NUCLEOTIDE SEQUENCE [LARGE SCALE GENOMIC DNA]</scope>
    <source>
        <strain evidence="2">NBRC 111981</strain>
    </source>
</reference>
<protein>
    <submittedName>
        <fullName evidence="1">Uncharacterized protein</fullName>
    </submittedName>
</protein>